<dbReference type="EMBL" id="CP012672">
    <property type="protein sequence ID" value="AUX35898.1"/>
    <property type="molecule type" value="Genomic_DNA"/>
</dbReference>
<gene>
    <name evidence="1" type="ORF">SOCE836_081000</name>
</gene>
<proteinExistence type="predicted"/>
<sequence>MSDDVNLPQGAGKLLATHEILGVVIVNVFYK</sequence>
<name>A0A4P2QZZ4_SORCE</name>
<dbReference type="Proteomes" id="UP000295497">
    <property type="component" value="Chromosome"/>
</dbReference>
<dbReference type="AlphaFoldDB" id="A0A4P2QZZ4"/>
<accession>A0A4P2QZZ4</accession>
<evidence type="ECO:0000313" key="2">
    <source>
        <dbReference type="Proteomes" id="UP000295497"/>
    </source>
</evidence>
<reference evidence="1 2" key="1">
    <citation type="submission" date="2015-09" db="EMBL/GenBank/DDBJ databases">
        <title>Sorangium comparison.</title>
        <authorList>
            <person name="Zaburannyi N."/>
            <person name="Bunk B."/>
            <person name="Overmann J."/>
            <person name="Mueller R."/>
        </authorList>
    </citation>
    <scope>NUCLEOTIDE SEQUENCE [LARGE SCALE GENOMIC DNA]</scope>
    <source>
        <strain evidence="1 2">So ce836</strain>
    </source>
</reference>
<protein>
    <submittedName>
        <fullName evidence="1">Uncharacterized protein</fullName>
    </submittedName>
</protein>
<evidence type="ECO:0000313" key="1">
    <source>
        <dbReference type="EMBL" id="AUX35898.1"/>
    </source>
</evidence>
<organism evidence="1 2">
    <name type="scientific">Sorangium cellulosum</name>
    <name type="common">Polyangium cellulosum</name>
    <dbReference type="NCBI Taxonomy" id="56"/>
    <lineage>
        <taxon>Bacteria</taxon>
        <taxon>Pseudomonadati</taxon>
        <taxon>Myxococcota</taxon>
        <taxon>Polyangia</taxon>
        <taxon>Polyangiales</taxon>
        <taxon>Polyangiaceae</taxon>
        <taxon>Sorangium</taxon>
    </lineage>
</organism>